<dbReference type="GO" id="GO:0003700">
    <property type="term" value="F:DNA-binding transcription factor activity"/>
    <property type="evidence" value="ECO:0007669"/>
    <property type="project" value="InterPro"/>
</dbReference>
<dbReference type="Pfam" id="PF12802">
    <property type="entry name" value="MarR_2"/>
    <property type="match status" value="1"/>
</dbReference>
<accession>A0A1A8ZNK8</accession>
<dbReference type="PANTHER" id="PTHR33164">
    <property type="entry name" value="TRANSCRIPTIONAL REGULATOR, MARR FAMILY"/>
    <property type="match status" value="1"/>
</dbReference>
<dbReference type="PROSITE" id="PS50995">
    <property type="entry name" value="HTH_MARR_2"/>
    <property type="match status" value="1"/>
</dbReference>
<reference evidence="3" key="1">
    <citation type="submission" date="2016-06" db="EMBL/GenBank/DDBJ databases">
        <authorList>
            <person name="Varghese N."/>
            <person name="Submissions Spin"/>
        </authorList>
    </citation>
    <scope>NUCLEOTIDE SEQUENCE [LARGE SCALE GENOMIC DNA]</scope>
    <source>
        <strain evidence="3">DSM 44815</strain>
    </source>
</reference>
<evidence type="ECO:0000313" key="3">
    <source>
        <dbReference type="Proteomes" id="UP000199385"/>
    </source>
</evidence>
<dbReference type="AlphaFoldDB" id="A0A1A8ZNK8"/>
<keyword evidence="3" id="KW-1185">Reference proteome</keyword>
<dbReference type="SMART" id="SM00347">
    <property type="entry name" value="HTH_MARR"/>
    <property type="match status" value="1"/>
</dbReference>
<evidence type="ECO:0000259" key="1">
    <source>
        <dbReference type="PROSITE" id="PS50995"/>
    </source>
</evidence>
<dbReference type="Proteomes" id="UP000199385">
    <property type="component" value="Chromosome I"/>
</dbReference>
<dbReference type="RefSeq" id="WP_091664526.1">
    <property type="nucleotide sequence ID" value="NZ_LT594323.1"/>
</dbReference>
<dbReference type="InterPro" id="IPR039422">
    <property type="entry name" value="MarR/SlyA-like"/>
</dbReference>
<evidence type="ECO:0000313" key="2">
    <source>
        <dbReference type="EMBL" id="SBT45459.1"/>
    </source>
</evidence>
<protein>
    <submittedName>
        <fullName evidence="2">Transcriptional regulator, MarR family</fullName>
    </submittedName>
</protein>
<dbReference type="PATRIC" id="fig|261654.4.peg.3093"/>
<dbReference type="InterPro" id="IPR036390">
    <property type="entry name" value="WH_DNA-bd_sf"/>
</dbReference>
<dbReference type="GO" id="GO:0006950">
    <property type="term" value="P:response to stress"/>
    <property type="evidence" value="ECO:0007669"/>
    <property type="project" value="TreeGrafter"/>
</dbReference>
<dbReference type="OrthoDB" id="4807076at2"/>
<name>A0A1A8ZNK8_9ACTN</name>
<dbReference type="InterPro" id="IPR036388">
    <property type="entry name" value="WH-like_DNA-bd_sf"/>
</dbReference>
<dbReference type="Gene3D" id="1.10.10.10">
    <property type="entry name" value="Winged helix-like DNA-binding domain superfamily/Winged helix DNA-binding domain"/>
    <property type="match status" value="1"/>
</dbReference>
<sequence>MAPPTDPDRSALAGDTVRRIMHIAAALRHHQDVEVAGLGLTPATARALDELDPDRPLPARDLAERLRCDRSNVTALVDKLEQAGLVERRTDPADRRQKALVVTADGRRVRERVRLVMSDSRLLDGLRTEELATLRELAWKVSDGGCPERCGPD</sequence>
<dbReference type="SUPFAM" id="SSF46785">
    <property type="entry name" value="Winged helix' DNA-binding domain"/>
    <property type="match status" value="1"/>
</dbReference>
<dbReference type="PANTHER" id="PTHR33164:SF99">
    <property type="entry name" value="MARR FAMILY REGULATORY PROTEIN"/>
    <property type="match status" value="1"/>
</dbReference>
<proteinExistence type="predicted"/>
<organism evidence="2 3">
    <name type="scientific">Micromonospora auratinigra</name>
    <dbReference type="NCBI Taxonomy" id="261654"/>
    <lineage>
        <taxon>Bacteria</taxon>
        <taxon>Bacillati</taxon>
        <taxon>Actinomycetota</taxon>
        <taxon>Actinomycetes</taxon>
        <taxon>Micromonosporales</taxon>
        <taxon>Micromonosporaceae</taxon>
        <taxon>Micromonospora</taxon>
    </lineage>
</organism>
<feature type="domain" description="HTH marR-type" evidence="1">
    <location>
        <begin position="13"/>
        <end position="143"/>
    </location>
</feature>
<dbReference type="EMBL" id="LT594323">
    <property type="protein sequence ID" value="SBT45459.1"/>
    <property type="molecule type" value="Genomic_DNA"/>
</dbReference>
<dbReference type="STRING" id="261654.GA0070611_3041"/>
<gene>
    <name evidence="2" type="ORF">GA0070611_3041</name>
</gene>
<dbReference type="InterPro" id="IPR000835">
    <property type="entry name" value="HTH_MarR-typ"/>
</dbReference>
<dbReference type="PRINTS" id="PR00598">
    <property type="entry name" value="HTHMARR"/>
</dbReference>